<evidence type="ECO:0000313" key="1">
    <source>
        <dbReference type="EMBL" id="OGL44825.1"/>
    </source>
</evidence>
<name>A0A1F7RTD3_9BACT</name>
<accession>A0A1F7RTD3</accession>
<gene>
    <name evidence="1" type="ORF">A2W05_09980</name>
</gene>
<reference evidence="1 2" key="1">
    <citation type="journal article" date="2016" name="Nat. Commun.">
        <title>Thousands of microbial genomes shed light on interconnected biogeochemical processes in an aquifer system.</title>
        <authorList>
            <person name="Anantharaman K."/>
            <person name="Brown C.T."/>
            <person name="Hug L.A."/>
            <person name="Sharon I."/>
            <person name="Castelle C.J."/>
            <person name="Probst A.J."/>
            <person name="Thomas B.C."/>
            <person name="Singh A."/>
            <person name="Wilkins M.J."/>
            <person name="Karaoz U."/>
            <person name="Brodie E.L."/>
            <person name="Williams K.H."/>
            <person name="Hubbard S.S."/>
            <person name="Banfield J.F."/>
        </authorList>
    </citation>
    <scope>NUCLEOTIDE SEQUENCE [LARGE SCALE GENOMIC DNA]</scope>
</reference>
<organism evidence="1 2">
    <name type="scientific">Candidatus Schekmanbacteria bacterium RBG_16_38_10</name>
    <dbReference type="NCBI Taxonomy" id="1817879"/>
    <lineage>
        <taxon>Bacteria</taxon>
        <taxon>Candidatus Schekmaniibacteriota</taxon>
    </lineage>
</organism>
<dbReference type="Proteomes" id="UP000178797">
    <property type="component" value="Unassembled WGS sequence"/>
</dbReference>
<dbReference type="EMBL" id="MGDE01000162">
    <property type="protein sequence ID" value="OGL44825.1"/>
    <property type="molecule type" value="Genomic_DNA"/>
</dbReference>
<comment type="caution">
    <text evidence="1">The sequence shown here is derived from an EMBL/GenBank/DDBJ whole genome shotgun (WGS) entry which is preliminary data.</text>
</comment>
<evidence type="ECO:0000313" key="2">
    <source>
        <dbReference type="Proteomes" id="UP000178797"/>
    </source>
</evidence>
<sequence length="225" mass="24920">MKIRAILLTVIILTIGLFVFSDKTVYSRDFEAGSDITITDIAVADFGENDGSNIDVFRNTDCSGDGDVTKTDIEDFSDTNAILTISNASRPNFPESTSHPVRIYKYAVSFKKIGSSVKNKNKMPDLKGFSRNISFTVPAATKVDEPVTKDLKITIISKAMKEAFASQYIFRFGEDPRNGIDPIRYLDYKVKIKIYGKEVPFNNRVSDSSGTSIILTEVNNCATNP</sequence>
<dbReference type="AlphaFoldDB" id="A0A1F7RTD3"/>
<protein>
    <submittedName>
        <fullName evidence="1">Uncharacterized protein</fullName>
    </submittedName>
</protein>
<proteinExistence type="predicted"/>